<comment type="subcellular location">
    <subcellularLocation>
        <location evidence="1">Nucleus</location>
    </subcellularLocation>
</comment>
<dbReference type="PANTHER" id="PTHR13946:SF28">
    <property type="entry name" value="DNA-DIRECTED RNA POLYMERASES I AND III SUBUNIT RPAC2"/>
    <property type="match status" value="1"/>
</dbReference>
<evidence type="ECO:0000259" key="7">
    <source>
        <dbReference type="Pfam" id="PF13656"/>
    </source>
</evidence>
<dbReference type="Gene3D" id="3.30.1360.10">
    <property type="entry name" value="RNA polymerase, RBP11-like subunit"/>
    <property type="match status" value="1"/>
</dbReference>
<dbReference type="PANTHER" id="PTHR13946">
    <property type="entry name" value="DNA-DIRECTED RNA POLYMERASE I,II,III"/>
    <property type="match status" value="1"/>
</dbReference>
<dbReference type="HAMAP" id="MF_00261">
    <property type="entry name" value="RNApol_arch_Rpo11"/>
    <property type="match status" value="1"/>
</dbReference>
<evidence type="ECO:0000313" key="8">
    <source>
        <dbReference type="EMBL" id="KAF5834426.1"/>
    </source>
</evidence>
<keyword evidence="4" id="KW-0539">Nucleus</keyword>
<evidence type="ECO:0000256" key="3">
    <source>
        <dbReference type="ARBA" id="ARBA00023163"/>
    </source>
</evidence>
<dbReference type="InterPro" id="IPR009025">
    <property type="entry name" value="RBP11-like_dimer"/>
</dbReference>
<dbReference type="PROSITE" id="PS01154">
    <property type="entry name" value="RNA_POL_L_13KD"/>
    <property type="match status" value="1"/>
</dbReference>
<gene>
    <name evidence="8" type="ORF">DUNSADRAFT_8928</name>
</gene>
<keyword evidence="2 8" id="KW-0240">DNA-directed RNA polymerase</keyword>
<evidence type="ECO:0000256" key="4">
    <source>
        <dbReference type="ARBA" id="ARBA00023242"/>
    </source>
</evidence>
<protein>
    <submittedName>
        <fullName evidence="8">DNA-directed RNA polymerase</fullName>
    </submittedName>
</protein>
<dbReference type="CDD" id="cd07029">
    <property type="entry name" value="RNAP_I_III_AC19"/>
    <property type="match status" value="1"/>
</dbReference>
<dbReference type="InterPro" id="IPR022905">
    <property type="entry name" value="Rpo11-like"/>
</dbReference>
<proteinExistence type="inferred from homology"/>
<keyword evidence="9" id="KW-1185">Reference proteome</keyword>
<dbReference type="InterPro" id="IPR008193">
    <property type="entry name" value="RNA_pol_Rpb11_13-16kDa_CS"/>
</dbReference>
<keyword evidence="3" id="KW-0804">Transcription</keyword>
<name>A0ABQ7GIL5_DUNSA</name>
<evidence type="ECO:0000256" key="6">
    <source>
        <dbReference type="SAM" id="MobiDB-lite"/>
    </source>
</evidence>
<dbReference type="Proteomes" id="UP000815325">
    <property type="component" value="Unassembled WGS sequence"/>
</dbReference>
<sequence>MAQAMEEDVPDQFFGTTFQIDEEDHTLANSLRFFLNKNPHVSFCGYSMPHPSEELVNLRVQTSGRISASKALRTACEDLKDASNHTLSTFQKAVKAKRERDQQQQQQQQQQQ</sequence>
<dbReference type="GO" id="GO:0000428">
    <property type="term" value="C:DNA-directed RNA polymerase complex"/>
    <property type="evidence" value="ECO:0007669"/>
    <property type="project" value="UniProtKB-KW"/>
</dbReference>
<feature type="region of interest" description="Disordered" evidence="6">
    <location>
        <begin position="90"/>
        <end position="112"/>
    </location>
</feature>
<evidence type="ECO:0000256" key="5">
    <source>
        <dbReference type="ARBA" id="ARBA00025751"/>
    </source>
</evidence>
<feature type="domain" description="DNA-directed RNA polymerase RBP11-like dimerisation" evidence="7">
    <location>
        <begin position="17"/>
        <end position="87"/>
    </location>
</feature>
<reference evidence="8" key="1">
    <citation type="submission" date="2017-08" db="EMBL/GenBank/DDBJ databases">
        <authorList>
            <person name="Polle J.E."/>
            <person name="Barry K."/>
            <person name="Cushman J."/>
            <person name="Schmutz J."/>
            <person name="Tran D."/>
            <person name="Hathwaick L.T."/>
            <person name="Yim W.C."/>
            <person name="Jenkins J."/>
            <person name="Mckie-Krisberg Z.M."/>
            <person name="Prochnik S."/>
            <person name="Lindquist E."/>
            <person name="Dockter R.B."/>
            <person name="Adam C."/>
            <person name="Molina H."/>
            <person name="Bunkerborg J."/>
            <person name="Jin E."/>
            <person name="Buchheim M."/>
            <person name="Magnuson J."/>
        </authorList>
    </citation>
    <scope>NUCLEOTIDE SEQUENCE</scope>
    <source>
        <strain evidence="8">CCAP 19/18</strain>
    </source>
</reference>
<evidence type="ECO:0000256" key="1">
    <source>
        <dbReference type="ARBA" id="ARBA00004123"/>
    </source>
</evidence>
<comment type="caution">
    <text evidence="8">The sequence shown here is derived from an EMBL/GenBank/DDBJ whole genome shotgun (WGS) entry which is preliminary data.</text>
</comment>
<dbReference type="EMBL" id="MU069757">
    <property type="protein sequence ID" value="KAF5834426.1"/>
    <property type="molecule type" value="Genomic_DNA"/>
</dbReference>
<organism evidence="8 9">
    <name type="scientific">Dunaliella salina</name>
    <name type="common">Green alga</name>
    <name type="synonym">Protococcus salinus</name>
    <dbReference type="NCBI Taxonomy" id="3046"/>
    <lineage>
        <taxon>Eukaryota</taxon>
        <taxon>Viridiplantae</taxon>
        <taxon>Chlorophyta</taxon>
        <taxon>core chlorophytes</taxon>
        <taxon>Chlorophyceae</taxon>
        <taxon>CS clade</taxon>
        <taxon>Chlamydomonadales</taxon>
        <taxon>Dunaliellaceae</taxon>
        <taxon>Dunaliella</taxon>
    </lineage>
</organism>
<feature type="compositionally biased region" description="Low complexity" evidence="6">
    <location>
        <begin position="103"/>
        <end position="112"/>
    </location>
</feature>
<evidence type="ECO:0000256" key="2">
    <source>
        <dbReference type="ARBA" id="ARBA00022478"/>
    </source>
</evidence>
<dbReference type="SUPFAM" id="SSF55257">
    <property type="entry name" value="RBP11-like subunits of RNA polymerase"/>
    <property type="match status" value="1"/>
</dbReference>
<evidence type="ECO:0000313" key="9">
    <source>
        <dbReference type="Proteomes" id="UP000815325"/>
    </source>
</evidence>
<comment type="similarity">
    <text evidence="5">Belongs to the archaeal Rpo11/eukaryotic RPB11/RPC19 RNA polymerase subunit family.</text>
</comment>
<accession>A0ABQ7GIL5</accession>
<dbReference type="Pfam" id="PF13656">
    <property type="entry name" value="RNA_pol_L_2"/>
    <property type="match status" value="1"/>
</dbReference>
<dbReference type="InterPro" id="IPR036603">
    <property type="entry name" value="RBP11-like"/>
</dbReference>
<dbReference type="InterPro" id="IPR033898">
    <property type="entry name" value="RNAP_AC19"/>
</dbReference>